<feature type="transmembrane region" description="Helical" evidence="5">
    <location>
        <begin position="534"/>
        <end position="562"/>
    </location>
</feature>
<dbReference type="InterPro" id="IPR011399">
    <property type="entry name" value="NosR"/>
</dbReference>
<gene>
    <name evidence="8" type="ORF">FZ942_34225</name>
</gene>
<dbReference type="Pfam" id="PF04205">
    <property type="entry name" value="FMN_bind"/>
    <property type="match status" value="1"/>
</dbReference>
<dbReference type="Proteomes" id="UP000324927">
    <property type="component" value="Unassembled WGS sequence"/>
</dbReference>
<dbReference type="PIRSF" id="PIRSF036354">
    <property type="entry name" value="NosR"/>
    <property type="match status" value="1"/>
</dbReference>
<evidence type="ECO:0000256" key="3">
    <source>
        <dbReference type="ARBA" id="ARBA00023136"/>
    </source>
</evidence>
<protein>
    <submittedName>
        <fullName evidence="8">Regulatory protein NosR</fullName>
    </submittedName>
</protein>
<comment type="subcellular location">
    <subcellularLocation>
        <location evidence="1">Cell membrane</location>
    </subcellularLocation>
</comment>
<evidence type="ECO:0000313" key="9">
    <source>
        <dbReference type="Proteomes" id="UP000324927"/>
    </source>
</evidence>
<keyword evidence="6" id="KW-0732">Signal</keyword>
<keyword evidence="2" id="KW-1003">Cell membrane</keyword>
<dbReference type="InterPro" id="IPR052378">
    <property type="entry name" value="NosR_regulator"/>
</dbReference>
<dbReference type="PANTHER" id="PTHR30224:SF4">
    <property type="entry name" value="ELECTRON TRANSPORT PROTEIN YCCM-RELATED"/>
    <property type="match status" value="1"/>
</dbReference>
<feature type="transmembrane region" description="Helical" evidence="5">
    <location>
        <begin position="630"/>
        <end position="647"/>
    </location>
</feature>
<keyword evidence="9" id="KW-1185">Reference proteome</keyword>
<accession>A0A5A9FYN9</accession>
<dbReference type="GO" id="GO:0010181">
    <property type="term" value="F:FMN binding"/>
    <property type="evidence" value="ECO:0007669"/>
    <property type="project" value="InterPro"/>
</dbReference>
<dbReference type="PROSITE" id="PS51379">
    <property type="entry name" value="4FE4S_FER_2"/>
    <property type="match status" value="1"/>
</dbReference>
<dbReference type="Pfam" id="PF12801">
    <property type="entry name" value="Fer4_5"/>
    <property type="match status" value="2"/>
</dbReference>
<evidence type="ECO:0000256" key="5">
    <source>
        <dbReference type="SAM" id="Phobius"/>
    </source>
</evidence>
<evidence type="ECO:0000313" key="8">
    <source>
        <dbReference type="EMBL" id="KAA0587151.1"/>
    </source>
</evidence>
<evidence type="ECO:0000256" key="1">
    <source>
        <dbReference type="ARBA" id="ARBA00004236"/>
    </source>
</evidence>
<keyword evidence="5" id="KW-1133">Transmembrane helix</keyword>
<dbReference type="SMART" id="SM00900">
    <property type="entry name" value="FMN_bind"/>
    <property type="match status" value="1"/>
</dbReference>
<dbReference type="GO" id="GO:0005886">
    <property type="term" value="C:plasma membrane"/>
    <property type="evidence" value="ECO:0007669"/>
    <property type="project" value="UniProtKB-SubCell"/>
</dbReference>
<evidence type="ECO:0000256" key="2">
    <source>
        <dbReference type="ARBA" id="ARBA00022475"/>
    </source>
</evidence>
<feature type="transmembrane region" description="Helical" evidence="5">
    <location>
        <begin position="456"/>
        <end position="476"/>
    </location>
</feature>
<feature type="signal peptide" evidence="6">
    <location>
        <begin position="1"/>
        <end position="30"/>
    </location>
</feature>
<keyword evidence="5" id="KW-0812">Transmembrane</keyword>
<dbReference type="PANTHER" id="PTHR30224">
    <property type="entry name" value="ELECTRON TRANSPORT PROTEIN"/>
    <property type="match status" value="1"/>
</dbReference>
<dbReference type="SUPFAM" id="SSF54862">
    <property type="entry name" value="4Fe-4S ferredoxins"/>
    <property type="match status" value="1"/>
</dbReference>
<evidence type="ECO:0000256" key="4">
    <source>
        <dbReference type="SAM" id="MobiDB-lite"/>
    </source>
</evidence>
<feature type="domain" description="4Fe-4S ferredoxin-type" evidence="7">
    <location>
        <begin position="671"/>
        <end position="701"/>
    </location>
</feature>
<dbReference type="EMBL" id="VTTN01000030">
    <property type="protein sequence ID" value="KAA0587151.1"/>
    <property type="molecule type" value="Genomic_DNA"/>
</dbReference>
<dbReference type="GO" id="GO:0003677">
    <property type="term" value="F:DNA binding"/>
    <property type="evidence" value="ECO:0007669"/>
    <property type="project" value="InterPro"/>
</dbReference>
<feature type="transmembrane region" description="Helical" evidence="5">
    <location>
        <begin position="593"/>
        <end position="610"/>
    </location>
</feature>
<feature type="chain" id="PRO_5023029925" evidence="6">
    <location>
        <begin position="31"/>
        <end position="780"/>
    </location>
</feature>
<proteinExistence type="predicted"/>
<evidence type="ECO:0000259" key="7">
    <source>
        <dbReference type="PROSITE" id="PS51379"/>
    </source>
</evidence>
<dbReference type="GO" id="GO:0045893">
    <property type="term" value="P:positive regulation of DNA-templated transcription"/>
    <property type="evidence" value="ECO:0007669"/>
    <property type="project" value="InterPro"/>
</dbReference>
<feature type="region of interest" description="Disordered" evidence="4">
    <location>
        <begin position="757"/>
        <end position="780"/>
    </location>
</feature>
<sequence>MAVVRIRRVQRWVGSALVALLLLLTGLATAEAADSGRLLPYLAKLQPSDLVPGADRFGAPTPNSQSVNTPTVPVYKGDTVVGHAYLTSDFVNTTGYSGRPIDVVVGLTADGTVTGARLMDHHEPIVLIGIPPARINGFINGYVGKNVLTLATQSAASPPVDIVSGATVTVMVIGDSIIRSGKKVMQALGKAGADSTPAITRSVDLTRDAVEDWATLIGDGSVRRLTLTVGEVNAAFEKTGRAEAIARAEAGSPDETFIDLYAALVTIPTIGRSLLGDAEYETLTKRLKPGQQAVWVAGQGRYSFKGSGYVRGGIFDRVEMVQHEGSIRFRDKMHKRMGSVAAAGAPDFPEIGLFVLPEGTEFNPAEPWRLQLLVQRAIAALDKVFVTFDLGYQPPDKFLKTEQPAPPPSGAAPAAPAIDQSASHSPAIQAAGAAEAEEAAETPLWQRIWQNRQADIAVLTSAILLLTGIFFFQDQLTRRPKLYERVRTAYLVFTLVWLGWYATAQLSVVNVLTFANALRTDFRWDYFMMDPLVFILWFSVAASLLFWGRGAFCGWLCPFGALQELASKAAKRIGIRQITVPFALHQRLWPIKYILFLLLFGLSLQSLGTAEKAAEIEPFKTAIILHFIRDWWFVAFAVALLAAGLVIERFFCRYLCPLGAALAIPGRLRMFDWLRRYKDCGSPCQRCGNECPVQAIHPDGSINPNECIQCLHCQMLYHHDHKCPVMIQKRQKREKWQAAEAKLAAEKQAAQQALQQASARSTVATADPATGRLTIRPHGT</sequence>
<feature type="region of interest" description="Disordered" evidence="4">
    <location>
        <begin position="397"/>
        <end position="418"/>
    </location>
</feature>
<organism evidence="8 9">
    <name type="scientific">Azospirillum lipoferum</name>
    <dbReference type="NCBI Taxonomy" id="193"/>
    <lineage>
        <taxon>Bacteria</taxon>
        <taxon>Pseudomonadati</taxon>
        <taxon>Pseudomonadota</taxon>
        <taxon>Alphaproteobacteria</taxon>
        <taxon>Rhodospirillales</taxon>
        <taxon>Azospirillaceae</taxon>
        <taxon>Azospirillum</taxon>
    </lineage>
</organism>
<dbReference type="AlphaFoldDB" id="A0A5A9FYN9"/>
<evidence type="ECO:0000256" key="6">
    <source>
        <dbReference type="SAM" id="SignalP"/>
    </source>
</evidence>
<keyword evidence="3 5" id="KW-0472">Membrane</keyword>
<dbReference type="InterPro" id="IPR007329">
    <property type="entry name" value="FMN-bd"/>
</dbReference>
<reference evidence="8 9" key="1">
    <citation type="submission" date="2019-08" db="EMBL/GenBank/DDBJ databases">
        <authorList>
            <person name="Grouzdev D."/>
            <person name="Tikhonova E."/>
            <person name="Kravchenko I."/>
        </authorList>
    </citation>
    <scope>NUCLEOTIDE SEQUENCE [LARGE SCALE GENOMIC DNA]</scope>
    <source>
        <strain evidence="8 9">59b</strain>
    </source>
</reference>
<dbReference type="OrthoDB" id="9806398at2"/>
<dbReference type="InterPro" id="IPR017896">
    <property type="entry name" value="4Fe4S_Fe-S-bd"/>
</dbReference>
<feature type="transmembrane region" description="Helical" evidence="5">
    <location>
        <begin position="488"/>
        <end position="514"/>
    </location>
</feature>
<dbReference type="RefSeq" id="WP_149235504.1">
    <property type="nucleotide sequence ID" value="NZ_JALJXJ010000025.1"/>
</dbReference>
<comment type="caution">
    <text evidence="8">The sequence shown here is derived from an EMBL/GenBank/DDBJ whole genome shotgun (WGS) entry which is preliminary data.</text>
</comment>
<name>A0A5A9FYN9_AZOLI</name>